<accession>A0ABN3D9W6</accession>
<comment type="subcellular location">
    <subcellularLocation>
        <location evidence="8">Cell membrane</location>
        <topology evidence="8">Multi-pass membrane protein</topology>
    </subcellularLocation>
    <subcellularLocation>
        <location evidence="1">Endomembrane system</location>
        <topology evidence="1">Multi-pass membrane protein</topology>
    </subcellularLocation>
</comment>
<feature type="transmembrane region" description="Helical" evidence="8">
    <location>
        <begin position="128"/>
        <end position="152"/>
    </location>
</feature>
<dbReference type="RefSeq" id="WP_259478404.1">
    <property type="nucleotide sequence ID" value="NZ_BAAAQY010000002.1"/>
</dbReference>
<comment type="similarity">
    <text evidence="2 8">Belongs to the NiCoT transporter (TC 2.A.52) family.</text>
</comment>
<evidence type="ECO:0000256" key="8">
    <source>
        <dbReference type="RuleBase" id="RU362101"/>
    </source>
</evidence>
<keyword evidence="10" id="KW-1185">Reference proteome</keyword>
<organism evidence="9 10">
    <name type="scientific">Herbiconiux moechotypicola</name>
    <dbReference type="NCBI Taxonomy" id="637393"/>
    <lineage>
        <taxon>Bacteria</taxon>
        <taxon>Bacillati</taxon>
        <taxon>Actinomycetota</taxon>
        <taxon>Actinomycetes</taxon>
        <taxon>Micrococcales</taxon>
        <taxon>Microbacteriaceae</taxon>
        <taxon>Herbiconiux</taxon>
    </lineage>
</organism>
<keyword evidence="3 8" id="KW-0813">Transport</keyword>
<feature type="transmembrane region" description="Helical" evidence="8">
    <location>
        <begin position="235"/>
        <end position="254"/>
    </location>
</feature>
<evidence type="ECO:0000256" key="6">
    <source>
        <dbReference type="ARBA" id="ARBA00022989"/>
    </source>
</evidence>
<evidence type="ECO:0000313" key="9">
    <source>
        <dbReference type="EMBL" id="GAA2225429.1"/>
    </source>
</evidence>
<feature type="transmembrane region" description="Helical" evidence="8">
    <location>
        <begin position="21"/>
        <end position="43"/>
    </location>
</feature>
<dbReference type="EMBL" id="BAAAQY010000002">
    <property type="protein sequence ID" value="GAA2225429.1"/>
    <property type="molecule type" value="Genomic_DNA"/>
</dbReference>
<dbReference type="InterPro" id="IPR004688">
    <property type="entry name" value="Ni/Co_transpt"/>
</dbReference>
<feature type="transmembrane region" description="Helical" evidence="8">
    <location>
        <begin position="319"/>
        <end position="339"/>
    </location>
</feature>
<keyword evidence="6 8" id="KW-1133">Transmembrane helix</keyword>
<evidence type="ECO:0000256" key="1">
    <source>
        <dbReference type="ARBA" id="ARBA00004127"/>
    </source>
</evidence>
<feature type="transmembrane region" description="Helical" evidence="8">
    <location>
        <begin position="274"/>
        <end position="299"/>
    </location>
</feature>
<feature type="transmembrane region" description="Helical" evidence="8">
    <location>
        <begin position="49"/>
        <end position="69"/>
    </location>
</feature>
<feature type="transmembrane region" description="Helical" evidence="8">
    <location>
        <begin position="90"/>
        <end position="122"/>
    </location>
</feature>
<sequence>MTVALSALVRTEGRAALPQRVRVVATLAVVVLLHLGGFAFLLLAGPALAPLFAVAVIAYGRGLIHALDFDHVSMIDNSIRKFVAEGRRPVSVGLAFSAGHSTVVLITSALVIAGFAAVTAALEPDSPVAAVLGVIGLSVSGAYLLLCALANLPRLVEGVRAYRRFPELTEAERESALRPGGGLMSRAMGAPLRWVRHPRHVYLLGFAFSLGFDTSSQIGLLVIVAGATVSGAPPLALMALPLLFTAAITLVDTLNGMFMLRLYGTTAVPERRMLGWNIAITTIGVVAALVVAGLALAELSATFGWTALSDATAWIDTEWAGFGLVAVFLAIGVVVLVGLRSRSRRLARS</sequence>
<evidence type="ECO:0000256" key="4">
    <source>
        <dbReference type="ARBA" id="ARBA00022596"/>
    </source>
</evidence>
<comment type="caution">
    <text evidence="9">The sequence shown here is derived from an EMBL/GenBank/DDBJ whole genome shotgun (WGS) entry which is preliminary data.</text>
</comment>
<name>A0ABN3D9W6_9MICO</name>
<dbReference type="Pfam" id="PF03824">
    <property type="entry name" value="NicO"/>
    <property type="match status" value="1"/>
</dbReference>
<proteinExistence type="inferred from homology"/>
<keyword evidence="5 8" id="KW-0812">Transmembrane</keyword>
<evidence type="ECO:0000256" key="2">
    <source>
        <dbReference type="ARBA" id="ARBA00010892"/>
    </source>
</evidence>
<evidence type="ECO:0000256" key="3">
    <source>
        <dbReference type="ARBA" id="ARBA00022448"/>
    </source>
</evidence>
<dbReference type="PANTHER" id="PTHR31611">
    <property type="entry name" value="HIGH-AFFINITY NICKEL TRANSPORT PROTEIN NIC1"/>
    <property type="match status" value="1"/>
</dbReference>
<evidence type="ECO:0000313" key="10">
    <source>
        <dbReference type="Proteomes" id="UP001500929"/>
    </source>
</evidence>
<dbReference type="InterPro" id="IPR011541">
    <property type="entry name" value="Ni/Co_transpt_high_affinity"/>
</dbReference>
<evidence type="ECO:0000256" key="7">
    <source>
        <dbReference type="ARBA" id="ARBA00023136"/>
    </source>
</evidence>
<evidence type="ECO:0000256" key="5">
    <source>
        <dbReference type="ARBA" id="ARBA00022692"/>
    </source>
</evidence>
<gene>
    <name evidence="9" type="ORF">GCM10009851_06500</name>
</gene>
<reference evidence="9 10" key="1">
    <citation type="journal article" date="2019" name="Int. J. Syst. Evol. Microbiol.">
        <title>The Global Catalogue of Microorganisms (GCM) 10K type strain sequencing project: providing services to taxonomists for standard genome sequencing and annotation.</title>
        <authorList>
            <consortium name="The Broad Institute Genomics Platform"/>
            <consortium name="The Broad Institute Genome Sequencing Center for Infectious Disease"/>
            <person name="Wu L."/>
            <person name="Ma J."/>
        </authorList>
    </citation>
    <scope>NUCLEOTIDE SEQUENCE [LARGE SCALE GENOMIC DNA]</scope>
    <source>
        <strain evidence="9 10">JCM 16117</strain>
    </source>
</reference>
<protein>
    <recommendedName>
        <fullName evidence="8">Nickel/cobalt efflux system</fullName>
    </recommendedName>
</protein>
<dbReference type="PANTHER" id="PTHR31611:SF0">
    <property type="entry name" value="HIGH-AFFINITY NICKEL TRANSPORT PROTEIN NIC1"/>
    <property type="match status" value="1"/>
</dbReference>
<keyword evidence="4" id="KW-0533">Nickel</keyword>
<dbReference type="Proteomes" id="UP001500929">
    <property type="component" value="Unassembled WGS sequence"/>
</dbReference>
<feature type="transmembrane region" description="Helical" evidence="8">
    <location>
        <begin position="201"/>
        <end position="229"/>
    </location>
</feature>
<keyword evidence="7 8" id="KW-0472">Membrane</keyword>